<proteinExistence type="predicted"/>
<comment type="caution">
    <text evidence="7">The sequence shown here is derived from an EMBL/GenBank/DDBJ whole genome shotgun (WGS) entry which is preliminary data.</text>
</comment>
<dbReference type="PROSITE" id="PS50887">
    <property type="entry name" value="GGDEF"/>
    <property type="match status" value="1"/>
</dbReference>
<accession>K6Y9Z6</accession>
<dbReference type="NCBIfam" id="TIGR00254">
    <property type="entry name" value="GGDEF"/>
    <property type="match status" value="1"/>
</dbReference>
<dbReference type="SMART" id="SM00267">
    <property type="entry name" value="GGDEF"/>
    <property type="match status" value="1"/>
</dbReference>
<dbReference type="GO" id="GO:1902201">
    <property type="term" value="P:negative regulation of bacterial-type flagellum-dependent cell motility"/>
    <property type="evidence" value="ECO:0007669"/>
    <property type="project" value="TreeGrafter"/>
</dbReference>
<evidence type="ECO:0000256" key="3">
    <source>
        <dbReference type="ARBA" id="ARBA00034247"/>
    </source>
</evidence>
<feature type="domain" description="GGDEF" evidence="6">
    <location>
        <begin position="495"/>
        <end position="626"/>
    </location>
</feature>
<evidence type="ECO:0000313" key="7">
    <source>
        <dbReference type="EMBL" id="GAC20766.1"/>
    </source>
</evidence>
<sequence length="626" mass="71268">MHHKVKITIFHRISRTLVLFIIWLTICADINAQSIEKLETTLSSLSAEQQISLLNDQKQLAQKASVEEQARYWYLLGTAYDQNDQIQQAIDAYSTAINISEAQQLPLTDTLPRSYVERSYMKYIQTYDPKVYCEDRFKALALSRQLAEPELLVKVLIQAAFCFGNEPEKLPQGLALLVEAIEVADNNEFEESPYGMIHNASGNLYQQNQLFDKAYEYIQKAYDAWAKIDDYSDMFNMQHTLLALAIEMKNFAAAQQHLDKMFALAKAQPQFNDFTFFSHYNAGILAYFQQQLPLSITEFEKAIALRNTTKEQHFVVQSLNNLVIAYFKQGLDTLAQSTLTQLLIDSPNKTKWPLALQGIEQFYAGNHNTAMQLMASAISAETDKRRSFIEQYQRAAKTLLNDSITELDNKVLQQVLEINRLQLAEEQSQKQLAQTIIFISVVVVFALIGFLIHLLKTRRLFKHRAQIDYLTQIANRRTIFELGYIMLEDAQSNKKPLSLLMLDVDNFKLVNDTLGHELGDKALKLVSQRSLNCLRQLDKIGRIGGEEFMVLLPGTGATLAHEIAERIRIEIESAPLYNNEKPHILTVSIGTATVLEDDTLESTMARADKALFTAKKEGRNRVIMAS</sequence>
<dbReference type="PROSITE" id="PS50005">
    <property type="entry name" value="TPR"/>
    <property type="match status" value="1"/>
</dbReference>
<organism evidence="7 8">
    <name type="scientific">Paraglaciecola arctica BSs20135</name>
    <dbReference type="NCBI Taxonomy" id="493475"/>
    <lineage>
        <taxon>Bacteria</taxon>
        <taxon>Pseudomonadati</taxon>
        <taxon>Pseudomonadota</taxon>
        <taxon>Gammaproteobacteria</taxon>
        <taxon>Alteromonadales</taxon>
        <taxon>Alteromonadaceae</taxon>
        <taxon>Paraglaciecola</taxon>
    </lineage>
</organism>
<dbReference type="FunFam" id="3.30.70.270:FF:000001">
    <property type="entry name" value="Diguanylate cyclase domain protein"/>
    <property type="match status" value="1"/>
</dbReference>
<evidence type="ECO:0000313" key="8">
    <source>
        <dbReference type="Proteomes" id="UP000006327"/>
    </source>
</evidence>
<dbReference type="GO" id="GO:0005886">
    <property type="term" value="C:plasma membrane"/>
    <property type="evidence" value="ECO:0007669"/>
    <property type="project" value="TreeGrafter"/>
</dbReference>
<dbReference type="InterPro" id="IPR019734">
    <property type="entry name" value="TPR_rpt"/>
</dbReference>
<evidence type="ECO:0000256" key="4">
    <source>
        <dbReference type="PROSITE-ProRule" id="PRU00339"/>
    </source>
</evidence>
<keyword evidence="8" id="KW-1185">Reference proteome</keyword>
<dbReference type="RefSeq" id="WP_007623009.1">
    <property type="nucleotide sequence ID" value="NZ_BAEO01000055.1"/>
</dbReference>
<comment type="cofactor">
    <cofactor evidence="1">
        <name>Mg(2+)</name>
        <dbReference type="ChEBI" id="CHEBI:18420"/>
    </cofactor>
</comment>
<evidence type="ECO:0000256" key="5">
    <source>
        <dbReference type="SAM" id="Phobius"/>
    </source>
</evidence>
<dbReference type="InterPro" id="IPR050469">
    <property type="entry name" value="Diguanylate_Cyclase"/>
</dbReference>
<dbReference type="Proteomes" id="UP000006327">
    <property type="component" value="Unassembled WGS sequence"/>
</dbReference>
<dbReference type="EC" id="2.7.7.65" evidence="2"/>
<dbReference type="EMBL" id="BAEO01000055">
    <property type="protein sequence ID" value="GAC20766.1"/>
    <property type="molecule type" value="Genomic_DNA"/>
</dbReference>
<dbReference type="eggNOG" id="COG3706">
    <property type="taxonomic scope" value="Bacteria"/>
</dbReference>
<dbReference type="InterPro" id="IPR029787">
    <property type="entry name" value="Nucleotide_cyclase"/>
</dbReference>
<dbReference type="PANTHER" id="PTHR45138">
    <property type="entry name" value="REGULATORY COMPONENTS OF SENSORY TRANSDUCTION SYSTEM"/>
    <property type="match status" value="1"/>
</dbReference>
<evidence type="ECO:0000256" key="1">
    <source>
        <dbReference type="ARBA" id="ARBA00001946"/>
    </source>
</evidence>
<dbReference type="InterPro" id="IPR043128">
    <property type="entry name" value="Rev_trsase/Diguanyl_cyclase"/>
</dbReference>
<dbReference type="GO" id="GO:0052621">
    <property type="term" value="F:diguanylate cyclase activity"/>
    <property type="evidence" value="ECO:0007669"/>
    <property type="project" value="UniProtKB-EC"/>
</dbReference>
<dbReference type="Pfam" id="PF00990">
    <property type="entry name" value="GGDEF"/>
    <property type="match status" value="1"/>
</dbReference>
<dbReference type="GO" id="GO:0043709">
    <property type="term" value="P:cell adhesion involved in single-species biofilm formation"/>
    <property type="evidence" value="ECO:0007669"/>
    <property type="project" value="TreeGrafter"/>
</dbReference>
<dbReference type="PANTHER" id="PTHR45138:SF9">
    <property type="entry name" value="DIGUANYLATE CYCLASE DGCM-RELATED"/>
    <property type="match status" value="1"/>
</dbReference>
<evidence type="ECO:0000259" key="6">
    <source>
        <dbReference type="PROSITE" id="PS50887"/>
    </source>
</evidence>
<evidence type="ECO:0000256" key="2">
    <source>
        <dbReference type="ARBA" id="ARBA00012528"/>
    </source>
</evidence>
<dbReference type="AlphaFoldDB" id="K6Y9Z6"/>
<keyword evidence="5" id="KW-0472">Membrane</keyword>
<dbReference type="SUPFAM" id="SSF55073">
    <property type="entry name" value="Nucleotide cyclase"/>
    <property type="match status" value="1"/>
</dbReference>
<dbReference type="SUPFAM" id="SSF48452">
    <property type="entry name" value="TPR-like"/>
    <property type="match status" value="1"/>
</dbReference>
<reference evidence="7 8" key="1">
    <citation type="journal article" date="2017" name="Antonie Van Leeuwenhoek">
        <title>Rhizobium rhizosphaerae sp. nov., a novel species isolated from rice rhizosphere.</title>
        <authorList>
            <person name="Zhao J.J."/>
            <person name="Zhang J."/>
            <person name="Zhang R.J."/>
            <person name="Zhang C.W."/>
            <person name="Yin H.Q."/>
            <person name="Zhang X.X."/>
        </authorList>
    </citation>
    <scope>NUCLEOTIDE SEQUENCE [LARGE SCALE GENOMIC DNA]</scope>
    <source>
        <strain evidence="7 8">BSs20135</strain>
    </source>
</reference>
<feature type="transmembrane region" description="Helical" evidence="5">
    <location>
        <begin position="436"/>
        <end position="455"/>
    </location>
</feature>
<dbReference type="Pfam" id="PF13181">
    <property type="entry name" value="TPR_8"/>
    <property type="match status" value="1"/>
</dbReference>
<comment type="catalytic activity">
    <reaction evidence="3">
        <text>2 GTP = 3',3'-c-di-GMP + 2 diphosphate</text>
        <dbReference type="Rhea" id="RHEA:24898"/>
        <dbReference type="ChEBI" id="CHEBI:33019"/>
        <dbReference type="ChEBI" id="CHEBI:37565"/>
        <dbReference type="ChEBI" id="CHEBI:58805"/>
        <dbReference type="EC" id="2.7.7.65"/>
    </reaction>
</comment>
<protein>
    <recommendedName>
        <fullName evidence="2">diguanylate cyclase</fullName>
        <ecNumber evidence="2">2.7.7.65</ecNumber>
    </recommendedName>
</protein>
<keyword evidence="5" id="KW-0812">Transmembrane</keyword>
<gene>
    <name evidence="7" type="ORF">GARC_3812</name>
</gene>
<dbReference type="STRING" id="493475.GARC_3812"/>
<dbReference type="OrthoDB" id="9813903at2"/>
<feature type="repeat" description="TPR" evidence="4">
    <location>
        <begin position="70"/>
        <end position="103"/>
    </location>
</feature>
<keyword evidence="5" id="KW-1133">Transmembrane helix</keyword>
<dbReference type="CDD" id="cd01949">
    <property type="entry name" value="GGDEF"/>
    <property type="match status" value="1"/>
</dbReference>
<dbReference type="InterPro" id="IPR000160">
    <property type="entry name" value="GGDEF_dom"/>
</dbReference>
<dbReference type="Gene3D" id="1.25.40.10">
    <property type="entry name" value="Tetratricopeptide repeat domain"/>
    <property type="match status" value="2"/>
</dbReference>
<dbReference type="InterPro" id="IPR011990">
    <property type="entry name" value="TPR-like_helical_dom_sf"/>
</dbReference>
<dbReference type="Gene3D" id="3.30.70.270">
    <property type="match status" value="1"/>
</dbReference>
<name>K6Y9Z6_9ALTE</name>
<keyword evidence="4" id="KW-0802">TPR repeat</keyword>
<dbReference type="SMART" id="SM00028">
    <property type="entry name" value="TPR"/>
    <property type="match status" value="3"/>
</dbReference>